<proteinExistence type="predicted"/>
<dbReference type="EMBL" id="CP048620">
    <property type="protein sequence ID" value="QPJ65891.1"/>
    <property type="molecule type" value="Genomic_DNA"/>
</dbReference>
<name>A0A7T0C3K0_9BACT</name>
<sequence length="218" mass="24699">MESLKNIIAVCGWALPPEWFREQVQLAFPESDVTLIYPNDPFNADEAQQRLKNQPTDMYLGYSLGSLWLLRHRIFLSADAHKIALAPILAFPKEHYMGGKTDESKLKYFLNLLKRRSSNGESALKDFYKACEAPFPENRIEEIPEPDCLIKGLEFLKSIKVEPEAAQDFIAILGANDSFLDSDILRNLIPHLHVVDDAAHGPAPLLKALVRLLDEMKQ</sequence>
<evidence type="ECO:0000313" key="1">
    <source>
        <dbReference type="EMBL" id="QPJ65891.1"/>
    </source>
</evidence>
<dbReference type="KEGG" id="nva:G3M78_11000"/>
<evidence type="ECO:0000313" key="2">
    <source>
        <dbReference type="Proteomes" id="UP000594464"/>
    </source>
</evidence>
<accession>A0A7T0C3K0</accession>
<protein>
    <recommendedName>
        <fullName evidence="3">Alpha/beta hydrolase</fullName>
    </recommendedName>
</protein>
<organism evidence="1 2">
    <name type="scientific">Candidatus Nitrohelix vancouverensis</name>
    <dbReference type="NCBI Taxonomy" id="2705534"/>
    <lineage>
        <taxon>Bacteria</taxon>
        <taxon>Pseudomonadati</taxon>
        <taxon>Nitrospinota/Tectimicrobiota group</taxon>
        <taxon>Nitrospinota</taxon>
        <taxon>Nitrospinia</taxon>
        <taxon>Nitrospinales</taxon>
        <taxon>Nitrospinaceae</taxon>
        <taxon>Candidatus Nitrohelix</taxon>
    </lineage>
</organism>
<reference evidence="2" key="1">
    <citation type="submission" date="2020-02" db="EMBL/GenBank/DDBJ databases">
        <title>Genomic and physiological characterization of two novel Nitrospinaceae genera.</title>
        <authorList>
            <person name="Mueller A.J."/>
            <person name="Jung M.-Y."/>
            <person name="Strachan C.R."/>
            <person name="Herbold C.W."/>
            <person name="Kirkegaard R.H."/>
            <person name="Daims H."/>
        </authorList>
    </citation>
    <scope>NUCLEOTIDE SEQUENCE [LARGE SCALE GENOMIC DNA]</scope>
</reference>
<gene>
    <name evidence="1" type="ORF">G3M78_11000</name>
</gene>
<evidence type="ECO:0008006" key="3">
    <source>
        <dbReference type="Google" id="ProtNLM"/>
    </source>
</evidence>
<dbReference type="Proteomes" id="UP000594464">
    <property type="component" value="Chromosome"/>
</dbReference>
<dbReference type="AlphaFoldDB" id="A0A7T0C3K0"/>